<dbReference type="RefSeq" id="WP_183277554.1">
    <property type="nucleotide sequence ID" value="NZ_BLZR01000001.1"/>
</dbReference>
<evidence type="ECO:0000313" key="4">
    <source>
        <dbReference type="Proteomes" id="UP000580568"/>
    </source>
</evidence>
<accession>A0A6V8SH32</accession>
<dbReference type="SUPFAM" id="SSF55811">
    <property type="entry name" value="Nudix"/>
    <property type="match status" value="1"/>
</dbReference>
<evidence type="ECO:0000256" key="1">
    <source>
        <dbReference type="ARBA" id="ARBA00005582"/>
    </source>
</evidence>
<dbReference type="CDD" id="cd03674">
    <property type="entry name" value="NUDIX_Hydrolase"/>
    <property type="match status" value="1"/>
</dbReference>
<dbReference type="Gene3D" id="3.90.79.10">
    <property type="entry name" value="Nucleoside Triphosphate Pyrophosphohydrolase"/>
    <property type="match status" value="1"/>
</dbReference>
<gene>
    <name evidence="3" type="ORF">bsdtw1_02197</name>
</gene>
<comment type="similarity">
    <text evidence="1">Belongs to the Nudix hydrolase family.</text>
</comment>
<reference evidence="3 4" key="1">
    <citation type="submission" date="2020-07" db="EMBL/GenBank/DDBJ databases">
        <title>A new beta-1,3-glucan-decomposing anaerobic bacterium isolated from anoxic soil subjected to biological soil disinfestation.</title>
        <authorList>
            <person name="Ueki A."/>
            <person name="Tonouchi A."/>
        </authorList>
    </citation>
    <scope>NUCLEOTIDE SEQUENCE [LARGE SCALE GENOMIC DNA]</scope>
    <source>
        <strain evidence="3 4">TW1</strain>
    </source>
</reference>
<dbReference type="InterPro" id="IPR000086">
    <property type="entry name" value="NUDIX_hydrolase_dom"/>
</dbReference>
<sequence>MDFIEQINRYIPKNEQEEKDKSVILEYINQYPHNILIRDNEFAHITSSGFIMNKNLDKALMIHHNIRNTWAWTGGHADGDDDLLHVAIKEAKEETGISRVAELKGEIASLDILPVYGHYKNGKYVSAHLHLSISYILIADETEALIVKKDENSAVDWFSIDKFTLEYFDANDVYLYNKLIDTAKEMSSKK</sequence>
<organism evidence="3 4">
    <name type="scientific">Clostridium fungisolvens</name>
    <dbReference type="NCBI Taxonomy" id="1604897"/>
    <lineage>
        <taxon>Bacteria</taxon>
        <taxon>Bacillati</taxon>
        <taxon>Bacillota</taxon>
        <taxon>Clostridia</taxon>
        <taxon>Eubacteriales</taxon>
        <taxon>Clostridiaceae</taxon>
        <taxon>Clostridium</taxon>
    </lineage>
</organism>
<protein>
    <recommendedName>
        <fullName evidence="2">Nudix hydrolase domain-containing protein</fullName>
    </recommendedName>
</protein>
<dbReference type="PANTHER" id="PTHR43736:SF1">
    <property type="entry name" value="DIHYDRONEOPTERIN TRIPHOSPHATE DIPHOSPHATASE"/>
    <property type="match status" value="1"/>
</dbReference>
<comment type="caution">
    <text evidence="3">The sequence shown here is derived from an EMBL/GenBank/DDBJ whole genome shotgun (WGS) entry which is preliminary data.</text>
</comment>
<keyword evidence="4" id="KW-1185">Reference proteome</keyword>
<dbReference type="InterPro" id="IPR015797">
    <property type="entry name" value="NUDIX_hydrolase-like_dom_sf"/>
</dbReference>
<dbReference type="AlphaFoldDB" id="A0A6V8SH32"/>
<name>A0A6V8SH32_9CLOT</name>
<dbReference type="Pfam" id="PF00293">
    <property type="entry name" value="NUDIX"/>
    <property type="match status" value="1"/>
</dbReference>
<feature type="domain" description="Nudix hydrolase" evidence="2">
    <location>
        <begin position="42"/>
        <end position="181"/>
    </location>
</feature>
<dbReference type="PROSITE" id="PS51462">
    <property type="entry name" value="NUDIX"/>
    <property type="match status" value="1"/>
</dbReference>
<dbReference type="Proteomes" id="UP000580568">
    <property type="component" value="Unassembled WGS sequence"/>
</dbReference>
<dbReference type="PANTHER" id="PTHR43736">
    <property type="entry name" value="ADP-RIBOSE PYROPHOSPHATASE"/>
    <property type="match status" value="1"/>
</dbReference>
<dbReference type="EMBL" id="BLZR01000001">
    <property type="protein sequence ID" value="GFP76101.1"/>
    <property type="molecule type" value="Genomic_DNA"/>
</dbReference>
<evidence type="ECO:0000313" key="3">
    <source>
        <dbReference type="EMBL" id="GFP76101.1"/>
    </source>
</evidence>
<proteinExistence type="inferred from homology"/>
<evidence type="ECO:0000259" key="2">
    <source>
        <dbReference type="PROSITE" id="PS51462"/>
    </source>
</evidence>